<dbReference type="RefSeq" id="XP_019729981.1">
    <property type="nucleotide sequence ID" value="XM_019874422.1"/>
</dbReference>
<keyword evidence="6" id="KW-1133">Transmembrane helix</keyword>
<evidence type="ECO:0000256" key="5">
    <source>
        <dbReference type="SAM" id="MobiDB-lite"/>
    </source>
</evidence>
<proteinExistence type="predicted"/>
<keyword evidence="2" id="KW-0276">Fatty acid metabolism</keyword>
<evidence type="ECO:0000259" key="7">
    <source>
        <dbReference type="Pfam" id="PF00487"/>
    </source>
</evidence>
<dbReference type="GO" id="GO:0006633">
    <property type="term" value="P:fatty acid biosynthetic process"/>
    <property type="evidence" value="ECO:0007669"/>
    <property type="project" value="UniProtKB-KW"/>
</dbReference>
<feature type="domain" description="Fatty acid desaturase" evidence="7">
    <location>
        <begin position="76"/>
        <end position="318"/>
    </location>
</feature>
<evidence type="ECO:0000256" key="6">
    <source>
        <dbReference type="SAM" id="Phobius"/>
    </source>
</evidence>
<dbReference type="GeneID" id="109518537"/>
<sequence>MDGEGGTAEASKVRSKDGEEESAMKELKRKVEAVVKASSWWERRGLDCAILAGAFAVCLPAGFLLLRSSEALRFACGLLLMGVAHAVITVKGSHMASHGALSQSPAANRFWALFFIEICGAFSAHVTAAGHLKLHHAYTNVIGLGDSSVWKFPRLPRLLYLFVAPLAMPVITPLAALAELGSASAVLLLRTVLLILLGVASHFWLLLAVSGFRSPLGAGLCMLATRAMFSLPFIHVNIFQHIGLAMYSRSARPARLLQMSHGVLNLPRNVLLDWTFGHSLISCHVEHHLFPFLSDNMCLKVKPVVRRYLADQNLPYQEDGYFSRLRLFFHKYQELMVAAPPITRLVGIQ</sequence>
<dbReference type="InterPro" id="IPR012171">
    <property type="entry name" value="Fatty_acid_desaturase"/>
</dbReference>
<reference evidence="8" key="2">
    <citation type="submission" date="2025-09" db="UniProtKB">
        <authorList>
            <consortium name="Ensembl"/>
        </authorList>
    </citation>
    <scope>IDENTIFICATION</scope>
</reference>
<dbReference type="CTD" id="283985"/>
<dbReference type="PANTHER" id="PTHR19353">
    <property type="entry name" value="FATTY ACID DESATURASE 2"/>
    <property type="match status" value="1"/>
</dbReference>
<feature type="transmembrane region" description="Helical" evidence="6">
    <location>
        <begin position="72"/>
        <end position="90"/>
    </location>
</feature>
<feature type="region of interest" description="Disordered" evidence="5">
    <location>
        <begin position="1"/>
        <end position="21"/>
    </location>
</feature>
<dbReference type="Ensembl" id="ENSHCOT00000022674.1">
    <property type="protein sequence ID" value="ENSHCOP00000014926.1"/>
    <property type="gene ID" value="ENSHCOG00000018416.1"/>
</dbReference>
<dbReference type="InterPro" id="IPR005804">
    <property type="entry name" value="FA_desaturase_dom"/>
</dbReference>
<evidence type="ECO:0000313" key="9">
    <source>
        <dbReference type="Proteomes" id="UP000264820"/>
    </source>
</evidence>
<feature type="transmembrane region" description="Helical" evidence="6">
    <location>
        <begin position="46"/>
        <end position="66"/>
    </location>
</feature>
<keyword evidence="6" id="KW-0472">Membrane</keyword>
<accession>A0A3Q2YAW7</accession>
<dbReference type="GeneTree" id="ENSGT00950000182990"/>
<keyword evidence="6" id="KW-0812">Transmembrane</keyword>
<keyword evidence="9" id="KW-1185">Reference proteome</keyword>
<keyword evidence="3" id="KW-0443">Lipid metabolism</keyword>
<reference evidence="8" key="1">
    <citation type="submission" date="2025-08" db="UniProtKB">
        <authorList>
            <consortium name="Ensembl"/>
        </authorList>
    </citation>
    <scope>IDENTIFICATION</scope>
</reference>
<dbReference type="OMA" id="IHQMTHG"/>
<dbReference type="KEGG" id="hcq:109518537"/>
<feature type="transmembrane region" description="Helical" evidence="6">
    <location>
        <begin position="158"/>
        <end position="180"/>
    </location>
</feature>
<name>A0A3Q2YAW7_HIPCM</name>
<dbReference type="Proteomes" id="UP000264820">
    <property type="component" value="Unplaced"/>
</dbReference>
<dbReference type="AlphaFoldDB" id="A0A3Q2YAW7"/>
<evidence type="ECO:0000313" key="8">
    <source>
        <dbReference type="Ensembl" id="ENSHCOP00000014926.1"/>
    </source>
</evidence>
<protein>
    <submittedName>
        <fullName evidence="8">Fatty acid desaturase 6</fullName>
    </submittedName>
</protein>
<dbReference type="OrthoDB" id="8734935at2759"/>
<dbReference type="Pfam" id="PF00487">
    <property type="entry name" value="FA_desaturase"/>
    <property type="match status" value="1"/>
</dbReference>
<evidence type="ECO:0000256" key="2">
    <source>
        <dbReference type="ARBA" id="ARBA00022832"/>
    </source>
</evidence>
<feature type="transmembrane region" description="Helical" evidence="6">
    <location>
        <begin position="110"/>
        <end position="128"/>
    </location>
</feature>
<evidence type="ECO:0000256" key="4">
    <source>
        <dbReference type="ARBA" id="ARBA00023160"/>
    </source>
</evidence>
<feature type="transmembrane region" description="Helical" evidence="6">
    <location>
        <begin position="187"/>
        <end position="207"/>
    </location>
</feature>
<keyword evidence="4" id="KW-0275">Fatty acid biosynthesis</keyword>
<dbReference type="STRING" id="109280.ENSHCOP00000014926"/>
<feature type="transmembrane region" description="Helical" evidence="6">
    <location>
        <begin position="227"/>
        <end position="247"/>
    </location>
</feature>
<organism evidence="8 9">
    <name type="scientific">Hippocampus comes</name>
    <name type="common">Tiger tail seahorse</name>
    <dbReference type="NCBI Taxonomy" id="109280"/>
    <lineage>
        <taxon>Eukaryota</taxon>
        <taxon>Metazoa</taxon>
        <taxon>Chordata</taxon>
        <taxon>Craniata</taxon>
        <taxon>Vertebrata</taxon>
        <taxon>Euteleostomi</taxon>
        <taxon>Actinopterygii</taxon>
        <taxon>Neopterygii</taxon>
        <taxon>Teleostei</taxon>
        <taxon>Neoteleostei</taxon>
        <taxon>Acanthomorphata</taxon>
        <taxon>Syngnathiaria</taxon>
        <taxon>Syngnathiformes</taxon>
        <taxon>Syngnathoidei</taxon>
        <taxon>Syngnathidae</taxon>
        <taxon>Hippocampus</taxon>
    </lineage>
</organism>
<keyword evidence="1" id="KW-0444">Lipid biosynthesis</keyword>
<dbReference type="GO" id="GO:0016717">
    <property type="term" value="F:oxidoreductase activity, acting on paired donors, with oxidation of a pair of donors resulting in the reduction of molecular oxygen to two molecules of water"/>
    <property type="evidence" value="ECO:0007669"/>
    <property type="project" value="TreeGrafter"/>
</dbReference>
<dbReference type="GO" id="GO:0016020">
    <property type="term" value="C:membrane"/>
    <property type="evidence" value="ECO:0007669"/>
    <property type="project" value="TreeGrafter"/>
</dbReference>
<dbReference type="PANTHER" id="PTHR19353:SF13">
    <property type="entry name" value="FATTY ACID DESATURASE 6"/>
    <property type="match status" value="1"/>
</dbReference>
<evidence type="ECO:0000256" key="3">
    <source>
        <dbReference type="ARBA" id="ARBA00023098"/>
    </source>
</evidence>
<feature type="compositionally biased region" description="Basic and acidic residues" evidence="5">
    <location>
        <begin position="11"/>
        <end position="21"/>
    </location>
</feature>
<evidence type="ECO:0000256" key="1">
    <source>
        <dbReference type="ARBA" id="ARBA00022516"/>
    </source>
</evidence>